<keyword evidence="2" id="KW-1185">Reference proteome</keyword>
<organism evidence="1 2">
    <name type="scientific">Sinomicrobium oceani</name>
    <dbReference type="NCBI Taxonomy" id="1150368"/>
    <lineage>
        <taxon>Bacteria</taxon>
        <taxon>Pseudomonadati</taxon>
        <taxon>Bacteroidota</taxon>
        <taxon>Flavobacteriia</taxon>
        <taxon>Flavobacteriales</taxon>
        <taxon>Flavobacteriaceae</taxon>
        <taxon>Sinomicrobium</taxon>
    </lineage>
</organism>
<protein>
    <submittedName>
        <fullName evidence="1">Lipid A 3-O-deacylase (PagL)</fullName>
    </submittedName>
</protein>
<gene>
    <name evidence="1" type="ORF">SAMN02927921_03216</name>
</gene>
<proteinExistence type="predicted"/>
<dbReference type="EMBL" id="FPJE01000019">
    <property type="protein sequence ID" value="SFW67564.1"/>
    <property type="molecule type" value="Genomic_DNA"/>
</dbReference>
<reference evidence="1 2" key="1">
    <citation type="submission" date="2016-11" db="EMBL/GenBank/DDBJ databases">
        <authorList>
            <person name="Jaros S."/>
            <person name="Januszkiewicz K."/>
            <person name="Wedrychowicz H."/>
        </authorList>
    </citation>
    <scope>NUCLEOTIDE SEQUENCE [LARGE SCALE GENOMIC DNA]</scope>
    <source>
        <strain evidence="1 2">CGMCC 1.12145</strain>
    </source>
</reference>
<evidence type="ECO:0000313" key="1">
    <source>
        <dbReference type="EMBL" id="SFW67564.1"/>
    </source>
</evidence>
<dbReference type="STRING" id="1150368.SAMN02927921_03216"/>
<dbReference type="Pfam" id="PF09411">
    <property type="entry name" value="PagL"/>
    <property type="match status" value="1"/>
</dbReference>
<dbReference type="RefSeq" id="WP_072318400.1">
    <property type="nucleotide sequence ID" value="NZ_FPJE01000019.1"/>
</dbReference>
<dbReference type="OrthoDB" id="627554at2"/>
<dbReference type="Gene3D" id="2.40.160.20">
    <property type="match status" value="1"/>
</dbReference>
<dbReference type="InterPro" id="IPR018550">
    <property type="entry name" value="Lipid-A_deacylase-rel"/>
</dbReference>
<sequence>MRKLFFAFVVFWGVFVSGQEKKDGSKHSSYIDINYFYGNIVQHNTDIQHLISGHPTGLILSWNHKTHGKEDWEQLYNYPDYGISFGYQDFRNRTLGENYGFYAHYNFYFLKRNLVLRIGQGLAYTTNPYDKENNFRNVAFGSHILSSTYLMLNYKKERIFDRWGIQAGFSFIHYSNANVRAPNTSVNSLAFNIGVNYQLEPGEPEYHRNMFIDKFTEPVRYNMVFRSGINESDVIGSGQYPFYIFSFYADKRISRKSAIQLGSDVFYSNFLKEYIRYRGIAYPEDDISGDEDYKRAGVFIGHELFINRLSFIAQLGYYVYYPVEFEGRFYQRLGIKRYFGEKIFAALTLKTHAAKAEAVEAGIGIRL</sequence>
<name>A0A1K1R6M5_9FLAO</name>
<accession>A0A1K1R6M5</accession>
<dbReference type="Proteomes" id="UP000182248">
    <property type="component" value="Unassembled WGS sequence"/>
</dbReference>
<evidence type="ECO:0000313" key="2">
    <source>
        <dbReference type="Proteomes" id="UP000182248"/>
    </source>
</evidence>
<dbReference type="AlphaFoldDB" id="A0A1K1R6M5"/>